<accession>A0A2V3UET5</accession>
<dbReference type="Pfam" id="PF00392">
    <property type="entry name" value="GntR"/>
    <property type="match status" value="1"/>
</dbReference>
<feature type="domain" description="HTH gntR-type" evidence="4">
    <location>
        <begin position="18"/>
        <end position="86"/>
    </location>
</feature>
<dbReference type="InterPro" id="IPR036388">
    <property type="entry name" value="WH-like_DNA-bd_sf"/>
</dbReference>
<evidence type="ECO:0000256" key="3">
    <source>
        <dbReference type="ARBA" id="ARBA00023163"/>
    </source>
</evidence>
<sequence length="248" mass="27737">MTNPATKTTPALSIVRNKRVYEQIAEQIGDMIRSEQYRAGDRIPPERDLAKLLGVSRPSVREAMIALEAAGLIEVRVGDGTYVREAAATTGVMPWSAGADPGPGPLEQFQARRLIETEMAARAAVSATAGEIQELEALVEEMARVYPTLDDFDDKLGFRFHTALARAARNGVLANVVEYLWTLRDSDMWRHLRRRVVTPDNRRQVVIDRREIVAGIAERNPVRAKAAMIALLDRAERRYFGPDDEELK</sequence>
<dbReference type="SMART" id="SM00895">
    <property type="entry name" value="FCD"/>
    <property type="match status" value="1"/>
</dbReference>
<dbReference type="Proteomes" id="UP000248021">
    <property type="component" value="Unassembled WGS sequence"/>
</dbReference>
<dbReference type="AlphaFoldDB" id="A0A2V3UET5"/>
<dbReference type="SUPFAM" id="SSF46785">
    <property type="entry name" value="Winged helix' DNA-binding domain"/>
    <property type="match status" value="1"/>
</dbReference>
<dbReference type="CDD" id="cd07377">
    <property type="entry name" value="WHTH_GntR"/>
    <property type="match status" value="1"/>
</dbReference>
<gene>
    <name evidence="5" type="ORF">C7450_102400</name>
</gene>
<dbReference type="EMBL" id="QJJK01000002">
    <property type="protein sequence ID" value="PXW63484.1"/>
    <property type="molecule type" value="Genomic_DNA"/>
</dbReference>
<keyword evidence="2" id="KW-0238">DNA-binding</keyword>
<dbReference type="OrthoDB" id="9812645at2"/>
<proteinExistence type="predicted"/>
<dbReference type="InterPro" id="IPR000524">
    <property type="entry name" value="Tscrpt_reg_HTH_GntR"/>
</dbReference>
<comment type="caution">
    <text evidence="5">The sequence shown here is derived from an EMBL/GenBank/DDBJ whole genome shotgun (WGS) entry which is preliminary data.</text>
</comment>
<protein>
    <submittedName>
        <fullName evidence="5">GntR family transcriptional regulator</fullName>
    </submittedName>
</protein>
<dbReference type="InterPro" id="IPR036390">
    <property type="entry name" value="WH_DNA-bd_sf"/>
</dbReference>
<dbReference type="GO" id="GO:0003700">
    <property type="term" value="F:DNA-binding transcription factor activity"/>
    <property type="evidence" value="ECO:0007669"/>
    <property type="project" value="InterPro"/>
</dbReference>
<dbReference type="PANTHER" id="PTHR43537">
    <property type="entry name" value="TRANSCRIPTIONAL REGULATOR, GNTR FAMILY"/>
    <property type="match status" value="1"/>
</dbReference>
<dbReference type="Gene3D" id="1.20.120.530">
    <property type="entry name" value="GntR ligand-binding domain-like"/>
    <property type="match status" value="1"/>
</dbReference>
<dbReference type="PANTHER" id="PTHR43537:SF5">
    <property type="entry name" value="UXU OPERON TRANSCRIPTIONAL REGULATOR"/>
    <property type="match status" value="1"/>
</dbReference>
<keyword evidence="1" id="KW-0805">Transcription regulation</keyword>
<dbReference type="Pfam" id="PF07729">
    <property type="entry name" value="FCD"/>
    <property type="match status" value="1"/>
</dbReference>
<reference evidence="5 6" key="1">
    <citation type="submission" date="2018-05" db="EMBL/GenBank/DDBJ databases">
        <title>Genomic Encyclopedia of Type Strains, Phase IV (KMG-IV): sequencing the most valuable type-strain genomes for metagenomic binning, comparative biology and taxonomic classification.</title>
        <authorList>
            <person name="Goeker M."/>
        </authorList>
    </citation>
    <scope>NUCLEOTIDE SEQUENCE [LARGE SCALE GENOMIC DNA]</scope>
    <source>
        <strain evidence="5 6">DSM 6462</strain>
    </source>
</reference>
<dbReference type="PROSITE" id="PS50949">
    <property type="entry name" value="HTH_GNTR"/>
    <property type="match status" value="1"/>
</dbReference>
<dbReference type="SUPFAM" id="SSF48008">
    <property type="entry name" value="GntR ligand-binding domain-like"/>
    <property type="match status" value="1"/>
</dbReference>
<dbReference type="InterPro" id="IPR008920">
    <property type="entry name" value="TF_FadR/GntR_C"/>
</dbReference>
<evidence type="ECO:0000313" key="6">
    <source>
        <dbReference type="Proteomes" id="UP000248021"/>
    </source>
</evidence>
<evidence type="ECO:0000259" key="4">
    <source>
        <dbReference type="PROSITE" id="PS50949"/>
    </source>
</evidence>
<organism evidence="5 6">
    <name type="scientific">Chelatococcus asaccharovorans</name>
    <dbReference type="NCBI Taxonomy" id="28210"/>
    <lineage>
        <taxon>Bacteria</taxon>
        <taxon>Pseudomonadati</taxon>
        <taxon>Pseudomonadota</taxon>
        <taxon>Alphaproteobacteria</taxon>
        <taxon>Hyphomicrobiales</taxon>
        <taxon>Chelatococcaceae</taxon>
        <taxon>Chelatococcus</taxon>
    </lineage>
</organism>
<dbReference type="GO" id="GO:0003677">
    <property type="term" value="F:DNA binding"/>
    <property type="evidence" value="ECO:0007669"/>
    <property type="project" value="UniProtKB-KW"/>
</dbReference>
<dbReference type="RefSeq" id="WP_110373622.1">
    <property type="nucleotide sequence ID" value="NZ_JAHBRY010000002.1"/>
</dbReference>
<dbReference type="PRINTS" id="PR00035">
    <property type="entry name" value="HTHGNTR"/>
</dbReference>
<evidence type="ECO:0000256" key="1">
    <source>
        <dbReference type="ARBA" id="ARBA00023015"/>
    </source>
</evidence>
<evidence type="ECO:0000256" key="2">
    <source>
        <dbReference type="ARBA" id="ARBA00023125"/>
    </source>
</evidence>
<name>A0A2V3UET5_9HYPH</name>
<keyword evidence="6" id="KW-1185">Reference proteome</keyword>
<dbReference type="Gene3D" id="1.10.10.10">
    <property type="entry name" value="Winged helix-like DNA-binding domain superfamily/Winged helix DNA-binding domain"/>
    <property type="match status" value="1"/>
</dbReference>
<evidence type="ECO:0000313" key="5">
    <source>
        <dbReference type="EMBL" id="PXW63484.1"/>
    </source>
</evidence>
<dbReference type="InterPro" id="IPR011711">
    <property type="entry name" value="GntR_C"/>
</dbReference>
<keyword evidence="3" id="KW-0804">Transcription</keyword>
<dbReference type="SMART" id="SM00345">
    <property type="entry name" value="HTH_GNTR"/>
    <property type="match status" value="1"/>
</dbReference>